<comment type="caution">
    <text evidence="1">The sequence shown here is derived from an EMBL/GenBank/DDBJ whole genome shotgun (WGS) entry which is preliminary data.</text>
</comment>
<dbReference type="AlphaFoldDB" id="A0A8S1YEJ2"/>
<name>A0A8S1YEJ2_PAROT</name>
<keyword evidence="2" id="KW-1185">Reference proteome</keyword>
<proteinExistence type="predicted"/>
<accession>A0A8S1YEJ2</accession>
<reference evidence="1" key="1">
    <citation type="submission" date="2021-01" db="EMBL/GenBank/DDBJ databases">
        <authorList>
            <consortium name="Genoscope - CEA"/>
            <person name="William W."/>
        </authorList>
    </citation>
    <scope>NUCLEOTIDE SEQUENCE</scope>
</reference>
<evidence type="ECO:0000313" key="1">
    <source>
        <dbReference type="EMBL" id="CAD8209904.1"/>
    </source>
</evidence>
<organism evidence="1 2">
    <name type="scientific">Paramecium octaurelia</name>
    <dbReference type="NCBI Taxonomy" id="43137"/>
    <lineage>
        <taxon>Eukaryota</taxon>
        <taxon>Sar</taxon>
        <taxon>Alveolata</taxon>
        <taxon>Ciliophora</taxon>
        <taxon>Intramacronucleata</taxon>
        <taxon>Oligohymenophorea</taxon>
        <taxon>Peniculida</taxon>
        <taxon>Parameciidae</taxon>
        <taxon>Paramecium</taxon>
    </lineage>
</organism>
<sequence length="65" mass="7511">MCISITSCVFTIIKGSIKYTNKSIHTFQIFWISINYNQVLIIIAHLINIAETCCQICIFYYIPTC</sequence>
<evidence type="ECO:0000313" key="2">
    <source>
        <dbReference type="Proteomes" id="UP000683925"/>
    </source>
</evidence>
<dbReference type="Proteomes" id="UP000683925">
    <property type="component" value="Unassembled WGS sequence"/>
</dbReference>
<dbReference type="EMBL" id="CAJJDP010000151">
    <property type="protein sequence ID" value="CAD8209904.1"/>
    <property type="molecule type" value="Genomic_DNA"/>
</dbReference>
<gene>
    <name evidence="1" type="ORF">POCTA_138.1.T1490037</name>
</gene>
<protein>
    <submittedName>
        <fullName evidence="1">Uncharacterized protein</fullName>
    </submittedName>
</protein>